<proteinExistence type="predicted"/>
<comment type="caution">
    <text evidence="2">The sequence shown here is derived from an EMBL/GenBank/DDBJ whole genome shotgun (WGS) entry which is preliminary data.</text>
</comment>
<protein>
    <recommendedName>
        <fullName evidence="4">Orphan protein</fullName>
    </recommendedName>
</protein>
<dbReference type="AlphaFoldDB" id="A0A9W4R0M3"/>
<keyword evidence="1" id="KW-0812">Transmembrane</keyword>
<dbReference type="Pfam" id="PF17653">
    <property type="entry name" value="DUF5522"/>
    <property type="match status" value="1"/>
</dbReference>
<evidence type="ECO:0000313" key="2">
    <source>
        <dbReference type="EMBL" id="CAH9061391.1"/>
    </source>
</evidence>
<evidence type="ECO:0008006" key="4">
    <source>
        <dbReference type="Google" id="ProtNLM"/>
    </source>
</evidence>
<reference evidence="2" key="1">
    <citation type="submission" date="2022-07" db="EMBL/GenBank/DDBJ databases">
        <authorList>
            <person name="Criscuolo A."/>
        </authorList>
    </citation>
    <scope>NUCLEOTIDE SEQUENCE</scope>
    <source>
        <strain evidence="2">CIP103197</strain>
    </source>
</reference>
<feature type="transmembrane region" description="Helical" evidence="1">
    <location>
        <begin position="12"/>
        <end position="32"/>
    </location>
</feature>
<keyword evidence="3" id="KW-1185">Reference proteome</keyword>
<organism evidence="2 3">
    <name type="scientific">Pseudoalteromonas haloplanktis</name>
    <name type="common">Alteromonas haloplanktis</name>
    <dbReference type="NCBI Taxonomy" id="228"/>
    <lineage>
        <taxon>Bacteria</taxon>
        <taxon>Pseudomonadati</taxon>
        <taxon>Pseudomonadota</taxon>
        <taxon>Gammaproteobacteria</taxon>
        <taxon>Alteromonadales</taxon>
        <taxon>Pseudoalteromonadaceae</taxon>
        <taxon>Pseudoalteromonas</taxon>
    </lineage>
</organism>
<dbReference type="Proteomes" id="UP001152447">
    <property type="component" value="Unassembled WGS sequence"/>
</dbReference>
<accession>A0A9W4R0M3</accession>
<dbReference type="EMBL" id="CAMAPB010000037">
    <property type="protein sequence ID" value="CAH9061391.1"/>
    <property type="molecule type" value="Genomic_DNA"/>
</dbReference>
<dbReference type="InterPro" id="IPR040807">
    <property type="entry name" value="DUF5522"/>
</dbReference>
<evidence type="ECO:0000256" key="1">
    <source>
        <dbReference type="SAM" id="Phobius"/>
    </source>
</evidence>
<evidence type="ECO:0000313" key="3">
    <source>
        <dbReference type="Proteomes" id="UP001152447"/>
    </source>
</evidence>
<gene>
    <name evidence="2" type="ORF">PSEHALCIP103_02487</name>
</gene>
<sequence>MALSLCSPKVINSANAFCIFIMFVILAALLLIRPKMTQIDCSQCNTTLNCNVNDITACWCYQLPAILPLDDTATSCLCRLCTLAKINSYLETIYTQPIKAQIAFAKQFRSHDNLIEGLDYTMQNNYMVFSKWYFLKRGTCCKNGCKNCPYS</sequence>
<keyword evidence="1" id="KW-0472">Membrane</keyword>
<name>A0A9W4R0M3_PSEHA</name>
<keyword evidence="1" id="KW-1133">Transmembrane helix</keyword>